<dbReference type="PANTHER" id="PTHR16238">
    <property type="entry name" value="GEM-ASSOCIATED PROTEIN 8"/>
    <property type="match status" value="1"/>
</dbReference>
<evidence type="ECO:0008006" key="3">
    <source>
        <dbReference type="Google" id="ProtNLM"/>
    </source>
</evidence>
<comment type="caution">
    <text evidence="1">The sequence shown here is derived from an EMBL/GenBank/DDBJ whole genome shotgun (WGS) entry which is preliminary data.</text>
</comment>
<proteinExistence type="predicted"/>
<sequence>MQDQHEAVFSWFAHPVFSRYWQHYRQAMGWQQKHKRAYSRALAAYAFPPFPWPSPAAPPPRYSGLARG</sequence>
<organism evidence="1 2">
    <name type="scientific">Anguilla anguilla</name>
    <name type="common">European freshwater eel</name>
    <name type="synonym">Muraena anguilla</name>
    <dbReference type="NCBI Taxonomy" id="7936"/>
    <lineage>
        <taxon>Eukaryota</taxon>
        <taxon>Metazoa</taxon>
        <taxon>Chordata</taxon>
        <taxon>Craniata</taxon>
        <taxon>Vertebrata</taxon>
        <taxon>Euteleostomi</taxon>
        <taxon>Actinopterygii</taxon>
        <taxon>Neopterygii</taxon>
        <taxon>Teleostei</taxon>
        <taxon>Anguilliformes</taxon>
        <taxon>Anguillidae</taxon>
        <taxon>Anguilla</taxon>
    </lineage>
</organism>
<dbReference type="GO" id="GO:0032797">
    <property type="term" value="C:SMN complex"/>
    <property type="evidence" value="ECO:0007669"/>
    <property type="project" value="InterPro"/>
</dbReference>
<dbReference type="PANTHER" id="PTHR16238:SF7">
    <property type="entry name" value="GEM-ASSOCIATED PROTEIN 8"/>
    <property type="match status" value="1"/>
</dbReference>
<dbReference type="AlphaFoldDB" id="A0A9D3LLF9"/>
<reference evidence="1" key="1">
    <citation type="submission" date="2021-01" db="EMBL/GenBank/DDBJ databases">
        <title>A chromosome-scale assembly of European eel, Anguilla anguilla.</title>
        <authorList>
            <person name="Henkel C."/>
            <person name="Jong-Raadsen S.A."/>
            <person name="Dufour S."/>
            <person name="Weltzien F.-A."/>
            <person name="Palstra A.P."/>
            <person name="Pelster B."/>
            <person name="Spaink H.P."/>
            <person name="Van Den Thillart G.E."/>
            <person name="Jansen H."/>
            <person name="Zahm M."/>
            <person name="Klopp C."/>
            <person name="Cedric C."/>
            <person name="Louis A."/>
            <person name="Berthelot C."/>
            <person name="Parey E."/>
            <person name="Roest Crollius H."/>
            <person name="Montfort J."/>
            <person name="Robinson-Rechavi M."/>
            <person name="Bucao C."/>
            <person name="Bouchez O."/>
            <person name="Gislard M."/>
            <person name="Lluch J."/>
            <person name="Milhes M."/>
            <person name="Lampietro C."/>
            <person name="Lopez Roques C."/>
            <person name="Donnadieu C."/>
            <person name="Braasch I."/>
            <person name="Desvignes T."/>
            <person name="Postlethwait J."/>
            <person name="Bobe J."/>
            <person name="Guiguen Y."/>
            <person name="Dirks R."/>
        </authorList>
    </citation>
    <scope>NUCLEOTIDE SEQUENCE</scope>
    <source>
        <strain evidence="1">Tag_6206</strain>
        <tissue evidence="1">Liver</tissue>
    </source>
</reference>
<evidence type="ECO:0000313" key="1">
    <source>
        <dbReference type="EMBL" id="KAG5833180.1"/>
    </source>
</evidence>
<name>A0A9D3LLF9_ANGAN</name>
<evidence type="ECO:0000313" key="2">
    <source>
        <dbReference type="Proteomes" id="UP001044222"/>
    </source>
</evidence>
<dbReference type="EMBL" id="JAFIRN010000016">
    <property type="protein sequence ID" value="KAG5833180.1"/>
    <property type="molecule type" value="Genomic_DNA"/>
</dbReference>
<keyword evidence="2" id="KW-1185">Reference proteome</keyword>
<dbReference type="Pfam" id="PF15348">
    <property type="entry name" value="GEMIN8"/>
    <property type="match status" value="1"/>
</dbReference>
<dbReference type="InterPro" id="IPR034754">
    <property type="entry name" value="GEMIN8"/>
</dbReference>
<accession>A0A9D3LLF9</accession>
<dbReference type="GO" id="GO:0000387">
    <property type="term" value="P:spliceosomal snRNP assembly"/>
    <property type="evidence" value="ECO:0007669"/>
    <property type="project" value="InterPro"/>
</dbReference>
<protein>
    <recommendedName>
        <fullName evidence="3">Gem-associated protein 8</fullName>
    </recommendedName>
</protein>
<dbReference type="Proteomes" id="UP001044222">
    <property type="component" value="Chromosome 16"/>
</dbReference>
<gene>
    <name evidence="1" type="ORF">ANANG_G00273140</name>
</gene>